<gene>
    <name evidence="1" type="ORF">F443_15012</name>
</gene>
<accession>V9EKC9</accession>
<dbReference type="EMBL" id="ANIZ01002619">
    <property type="protein sequence ID" value="ETI39396.1"/>
    <property type="molecule type" value="Genomic_DNA"/>
</dbReference>
<evidence type="ECO:0000313" key="2">
    <source>
        <dbReference type="Proteomes" id="UP000018721"/>
    </source>
</evidence>
<comment type="caution">
    <text evidence="1">The sequence shown here is derived from an EMBL/GenBank/DDBJ whole genome shotgun (WGS) entry which is preliminary data.</text>
</comment>
<proteinExistence type="predicted"/>
<dbReference type="HOGENOM" id="CLU_1771744_0_0_1"/>
<dbReference type="AlphaFoldDB" id="V9EKC9"/>
<name>V9EKC9_PHYNI</name>
<organism evidence="1 2">
    <name type="scientific">Phytophthora nicotianae P1569</name>
    <dbReference type="NCBI Taxonomy" id="1317065"/>
    <lineage>
        <taxon>Eukaryota</taxon>
        <taxon>Sar</taxon>
        <taxon>Stramenopiles</taxon>
        <taxon>Oomycota</taxon>
        <taxon>Peronosporomycetes</taxon>
        <taxon>Peronosporales</taxon>
        <taxon>Peronosporaceae</taxon>
        <taxon>Phytophthora</taxon>
    </lineage>
</organism>
<keyword evidence="2" id="KW-1185">Reference proteome</keyword>
<evidence type="ECO:0000313" key="1">
    <source>
        <dbReference type="EMBL" id="ETI39396.1"/>
    </source>
</evidence>
<reference evidence="1 2" key="1">
    <citation type="submission" date="2013-11" db="EMBL/GenBank/DDBJ databases">
        <title>The Genome Sequence of Phytophthora parasitica P1569.</title>
        <authorList>
            <consortium name="The Broad Institute Genomics Platform"/>
            <person name="Russ C."/>
            <person name="Tyler B."/>
            <person name="Panabieres F."/>
            <person name="Shan W."/>
            <person name="Tripathy S."/>
            <person name="Grunwald N."/>
            <person name="Machado M."/>
            <person name="Johnson C.S."/>
            <person name="Arredondo F."/>
            <person name="Hong C."/>
            <person name="Coffey M."/>
            <person name="Young S.K."/>
            <person name="Zeng Q."/>
            <person name="Gargeya S."/>
            <person name="Fitzgerald M."/>
            <person name="Abouelleil A."/>
            <person name="Alvarado L."/>
            <person name="Chapman S.B."/>
            <person name="Gainer-Dewar J."/>
            <person name="Goldberg J."/>
            <person name="Griggs A."/>
            <person name="Gujja S."/>
            <person name="Hansen M."/>
            <person name="Howarth C."/>
            <person name="Imamovic A."/>
            <person name="Ireland A."/>
            <person name="Larimer J."/>
            <person name="McCowan C."/>
            <person name="Murphy C."/>
            <person name="Pearson M."/>
            <person name="Poon T.W."/>
            <person name="Priest M."/>
            <person name="Roberts A."/>
            <person name="Saif S."/>
            <person name="Shea T."/>
            <person name="Sykes S."/>
            <person name="Wortman J."/>
            <person name="Nusbaum C."/>
            <person name="Birren B."/>
        </authorList>
    </citation>
    <scope>NUCLEOTIDE SEQUENCE [LARGE SCALE GENOMIC DNA]</scope>
    <source>
        <strain evidence="1 2">P1569</strain>
    </source>
</reference>
<sequence>MQPTGISPHVTILGEVRAARNKLKAEIESRKLDLQNIAESQNTMCLQILAGVSTILEERSIETGVPTCESMASSIMKKLENAGLLYHLRTSDDVAIDTVDTASDAALHSGEGVEESSEPVYPTYHWGGGMHLFPQGLKLRTGRAERA</sequence>
<protein>
    <submittedName>
        <fullName evidence="1">Uncharacterized protein</fullName>
    </submittedName>
</protein>
<dbReference type="Proteomes" id="UP000018721">
    <property type="component" value="Unassembled WGS sequence"/>
</dbReference>